<dbReference type="AlphaFoldDB" id="A0A6J4THT2"/>
<sequence>MDASTSGEYAPIAPLLNELGFDTLATDQRSGGPLWRRVNRLEDRMAVLYWAAAAPDGASTRAGLPFTDTW</sequence>
<evidence type="ECO:0000313" key="1">
    <source>
        <dbReference type="EMBL" id="CAA9523805.1"/>
    </source>
</evidence>
<reference evidence="1" key="1">
    <citation type="submission" date="2020-02" db="EMBL/GenBank/DDBJ databases">
        <authorList>
            <person name="Meier V. D."/>
        </authorList>
    </citation>
    <scope>NUCLEOTIDE SEQUENCE</scope>
    <source>
        <strain evidence="1">AVDCRST_MAG39</strain>
    </source>
</reference>
<proteinExistence type="predicted"/>
<gene>
    <name evidence="1" type="ORF">AVDCRST_MAG39-2703</name>
</gene>
<protein>
    <submittedName>
        <fullName evidence="1">Uncharacterized protein</fullName>
    </submittedName>
</protein>
<accession>A0A6J4THT2</accession>
<dbReference type="EMBL" id="CADCVW010000110">
    <property type="protein sequence ID" value="CAA9523805.1"/>
    <property type="molecule type" value="Genomic_DNA"/>
</dbReference>
<organism evidence="1">
    <name type="scientific">uncultured Sphingomonadaceae bacterium</name>
    <dbReference type="NCBI Taxonomy" id="169976"/>
    <lineage>
        <taxon>Bacteria</taxon>
        <taxon>Pseudomonadati</taxon>
        <taxon>Pseudomonadota</taxon>
        <taxon>Alphaproteobacteria</taxon>
        <taxon>Sphingomonadales</taxon>
        <taxon>Sphingomonadaceae</taxon>
        <taxon>environmental samples</taxon>
    </lineage>
</organism>
<name>A0A6J4THT2_9SPHN</name>